<dbReference type="Gene3D" id="3.30.750.24">
    <property type="entry name" value="STAS domain"/>
    <property type="match status" value="1"/>
</dbReference>
<dbReference type="InterPro" id="IPR002645">
    <property type="entry name" value="STAS_dom"/>
</dbReference>
<comment type="caution">
    <text evidence="2">The sequence shown here is derived from an EMBL/GenBank/DDBJ whole genome shotgun (WGS) entry which is preliminary data.</text>
</comment>
<dbReference type="RefSeq" id="WP_278445705.1">
    <property type="nucleotide sequence ID" value="NZ_CAXAST010000010.1"/>
</dbReference>
<evidence type="ECO:0000259" key="1">
    <source>
        <dbReference type="PROSITE" id="PS50801"/>
    </source>
</evidence>
<reference evidence="2 3" key="1">
    <citation type="journal article" date="2018" name="Nat. Biotechnol.">
        <title>A standardized bacterial taxonomy based on genome phylogeny substantially revises the tree of life.</title>
        <authorList>
            <person name="Parks D.H."/>
            <person name="Chuvochina M."/>
            <person name="Waite D.W."/>
            <person name="Rinke C."/>
            <person name="Skarshewski A."/>
            <person name="Chaumeil P.A."/>
            <person name="Hugenholtz P."/>
        </authorList>
    </citation>
    <scope>NUCLEOTIDE SEQUENCE [LARGE SCALE GENOMIC DNA]</scope>
    <source>
        <strain evidence="2">UBA9375</strain>
    </source>
</reference>
<dbReference type="Proteomes" id="UP000263642">
    <property type="component" value="Unassembled WGS sequence"/>
</dbReference>
<dbReference type="EMBL" id="DQAY01000157">
    <property type="protein sequence ID" value="HCO26360.1"/>
    <property type="molecule type" value="Genomic_DNA"/>
</dbReference>
<name>A0A3D3RFH6_9PLAN</name>
<dbReference type="Pfam" id="PF01740">
    <property type="entry name" value="STAS"/>
    <property type="match status" value="1"/>
</dbReference>
<sequence>MQITTEIFGNVMVAHTPDELTDDTSTEFVNALTAAINEQHFQVVLQMDHSETLDSAGLEALLDIQDLTREQGGNLKISGLEDPGRKILEITRIDQRIDLFDSVIDAVSSFQ</sequence>
<organism evidence="2 3">
    <name type="scientific">Gimesia maris</name>
    <dbReference type="NCBI Taxonomy" id="122"/>
    <lineage>
        <taxon>Bacteria</taxon>
        <taxon>Pseudomonadati</taxon>
        <taxon>Planctomycetota</taxon>
        <taxon>Planctomycetia</taxon>
        <taxon>Planctomycetales</taxon>
        <taxon>Planctomycetaceae</taxon>
        <taxon>Gimesia</taxon>
    </lineage>
</organism>
<protein>
    <submittedName>
        <fullName evidence="2">Anti-sigma factor antagonist</fullName>
    </submittedName>
</protein>
<feature type="domain" description="STAS" evidence="1">
    <location>
        <begin position="1"/>
        <end position="110"/>
    </location>
</feature>
<evidence type="ECO:0000313" key="3">
    <source>
        <dbReference type="Proteomes" id="UP000263642"/>
    </source>
</evidence>
<gene>
    <name evidence="2" type="ORF">DIT97_26335</name>
</gene>
<dbReference type="InterPro" id="IPR036513">
    <property type="entry name" value="STAS_dom_sf"/>
</dbReference>
<dbReference type="GO" id="GO:0043856">
    <property type="term" value="F:anti-sigma factor antagonist activity"/>
    <property type="evidence" value="ECO:0007669"/>
    <property type="project" value="TreeGrafter"/>
</dbReference>
<dbReference type="SUPFAM" id="SSF52091">
    <property type="entry name" value="SpoIIaa-like"/>
    <property type="match status" value="1"/>
</dbReference>
<dbReference type="PANTHER" id="PTHR33495">
    <property type="entry name" value="ANTI-SIGMA FACTOR ANTAGONIST TM_1081-RELATED-RELATED"/>
    <property type="match status" value="1"/>
</dbReference>
<dbReference type="PROSITE" id="PS50801">
    <property type="entry name" value="STAS"/>
    <property type="match status" value="1"/>
</dbReference>
<dbReference type="AlphaFoldDB" id="A0A3D3RFH6"/>
<evidence type="ECO:0000313" key="2">
    <source>
        <dbReference type="EMBL" id="HCO26360.1"/>
    </source>
</evidence>
<accession>A0A3D3RFH6</accession>
<proteinExistence type="predicted"/>
<dbReference type="CDD" id="cd07043">
    <property type="entry name" value="STAS_anti-anti-sigma_factors"/>
    <property type="match status" value="1"/>
</dbReference>